<accession>A0A4Y2CK92</accession>
<organism evidence="2 3">
    <name type="scientific">Araneus ventricosus</name>
    <name type="common">Orbweaver spider</name>
    <name type="synonym">Epeira ventricosa</name>
    <dbReference type="NCBI Taxonomy" id="182803"/>
    <lineage>
        <taxon>Eukaryota</taxon>
        <taxon>Metazoa</taxon>
        <taxon>Ecdysozoa</taxon>
        <taxon>Arthropoda</taxon>
        <taxon>Chelicerata</taxon>
        <taxon>Arachnida</taxon>
        <taxon>Araneae</taxon>
        <taxon>Araneomorphae</taxon>
        <taxon>Entelegynae</taxon>
        <taxon>Araneoidea</taxon>
        <taxon>Araneidae</taxon>
        <taxon>Araneus</taxon>
    </lineage>
</organism>
<protein>
    <submittedName>
        <fullName evidence="2">Uncharacterized protein</fullName>
    </submittedName>
</protein>
<evidence type="ECO:0000256" key="1">
    <source>
        <dbReference type="SAM" id="MobiDB-lite"/>
    </source>
</evidence>
<dbReference type="AlphaFoldDB" id="A0A4Y2CK92"/>
<reference evidence="2 3" key="1">
    <citation type="journal article" date="2019" name="Sci. Rep.">
        <title>Orb-weaving spider Araneus ventricosus genome elucidates the spidroin gene catalogue.</title>
        <authorList>
            <person name="Kono N."/>
            <person name="Nakamura H."/>
            <person name="Ohtoshi R."/>
            <person name="Moran D.A.P."/>
            <person name="Shinohara A."/>
            <person name="Yoshida Y."/>
            <person name="Fujiwara M."/>
            <person name="Mori M."/>
            <person name="Tomita M."/>
            <person name="Arakawa K."/>
        </authorList>
    </citation>
    <scope>NUCLEOTIDE SEQUENCE [LARGE SCALE GENOMIC DNA]</scope>
</reference>
<proteinExistence type="predicted"/>
<sequence length="73" mass="8330">MYIFMCMHYCPTGEHHDYVDGKPPHNSAIFPGFRDELRGAGSRGHKHHLDMSGQGPPDPHYHVEEGRWTGTNE</sequence>
<comment type="caution">
    <text evidence="2">The sequence shown here is derived from an EMBL/GenBank/DDBJ whole genome shotgun (WGS) entry which is preliminary data.</text>
</comment>
<evidence type="ECO:0000313" key="3">
    <source>
        <dbReference type="Proteomes" id="UP000499080"/>
    </source>
</evidence>
<gene>
    <name evidence="2" type="ORF">AVEN_93980_1</name>
</gene>
<evidence type="ECO:0000313" key="2">
    <source>
        <dbReference type="EMBL" id="GBM04579.1"/>
    </source>
</evidence>
<dbReference type="EMBL" id="BGPR01000204">
    <property type="protein sequence ID" value="GBM04579.1"/>
    <property type="molecule type" value="Genomic_DNA"/>
</dbReference>
<name>A0A4Y2CK92_ARAVE</name>
<dbReference type="Proteomes" id="UP000499080">
    <property type="component" value="Unassembled WGS sequence"/>
</dbReference>
<feature type="region of interest" description="Disordered" evidence="1">
    <location>
        <begin position="38"/>
        <end position="73"/>
    </location>
</feature>
<keyword evidence="3" id="KW-1185">Reference proteome</keyword>